<reference evidence="2" key="1">
    <citation type="submission" date="2016-10" db="EMBL/GenBank/DDBJ databases">
        <authorList>
            <person name="Varghese N."/>
            <person name="Submissions S."/>
        </authorList>
    </citation>
    <scope>NUCLEOTIDE SEQUENCE [LARGE SCALE GENOMIC DNA]</scope>
    <source>
        <strain evidence="2">JS21-1</strain>
    </source>
</reference>
<dbReference type="EMBL" id="FNZZ01000002">
    <property type="protein sequence ID" value="SEK92224.1"/>
    <property type="molecule type" value="Genomic_DNA"/>
</dbReference>
<dbReference type="AlphaFoldDB" id="A0A1H7L068"/>
<dbReference type="PROSITE" id="PS51318">
    <property type="entry name" value="TAT"/>
    <property type="match status" value="1"/>
</dbReference>
<accession>A0A1H7L068</accession>
<organism evidence="1 2">
    <name type="scientific">Sphingomonas palmae</name>
    <dbReference type="NCBI Taxonomy" id="1855283"/>
    <lineage>
        <taxon>Bacteria</taxon>
        <taxon>Pseudomonadati</taxon>
        <taxon>Pseudomonadota</taxon>
        <taxon>Alphaproteobacteria</taxon>
        <taxon>Sphingomonadales</taxon>
        <taxon>Sphingomonadaceae</taxon>
        <taxon>Sphingomonas</taxon>
    </lineage>
</organism>
<evidence type="ECO:0000313" key="1">
    <source>
        <dbReference type="EMBL" id="SEK92224.1"/>
    </source>
</evidence>
<dbReference type="STRING" id="1855283.SAMN05216382_1115"/>
<dbReference type="InterPro" id="IPR006311">
    <property type="entry name" value="TAT_signal"/>
</dbReference>
<evidence type="ECO:0000313" key="2">
    <source>
        <dbReference type="Proteomes" id="UP000199214"/>
    </source>
</evidence>
<keyword evidence="2" id="KW-1185">Reference proteome</keyword>
<dbReference type="Proteomes" id="UP000199214">
    <property type="component" value="Unassembled WGS sequence"/>
</dbReference>
<gene>
    <name evidence="1" type="ORF">SAMN05216382_1115</name>
</gene>
<name>A0A1H7L068_9SPHN</name>
<sequence length="373" mass="40386">MVRSEGRRRFALVAAIAAGLSVALALADLSRAAAERSVLQTAPTRQVIVMDPRPPADRVRYAAAIPDAPFDAALLNRWLAATPAGTKRAAGFALLRRLGFRDTASQIDIIADSLQRGDDGQVLLRLDALLARQVAPRALMSILSQMERAPRWHALVVERLNARPAWRNRYLFNAAALDDAIGRRARLATVSGLADGVERCRVAAFASRESWKRGDVALADAFWRRGEATDRGASTDRFPFDWETGASVDLEGTRVSRGDLVAFSFRWNGHGSDAFASRHVLGPLTRGATLTSVDAKPDVLDRIDVHYRCQGGGWRVALRAAGTNHATFRVGDPLTCAAGEIAVVPVDAANAGANGETVIEFTLPRVRPDTRRP</sequence>
<protein>
    <submittedName>
        <fullName evidence="1">Uncharacterized protein</fullName>
    </submittedName>
</protein>
<proteinExistence type="predicted"/>